<dbReference type="Gene3D" id="3.40.50.720">
    <property type="entry name" value="NAD(P)-binding Rossmann-like Domain"/>
    <property type="match status" value="1"/>
</dbReference>
<dbReference type="PANTHER" id="PTHR43245">
    <property type="entry name" value="BIFUNCTIONAL POLYMYXIN RESISTANCE PROTEIN ARNA"/>
    <property type="match status" value="1"/>
</dbReference>
<evidence type="ECO:0000313" key="3">
    <source>
        <dbReference type="Proteomes" id="UP001056035"/>
    </source>
</evidence>
<dbReference type="PANTHER" id="PTHR43245:SF52">
    <property type="entry name" value="NAD-DEPENDENT EPIMERASE_DEHYDRATASE"/>
    <property type="match status" value="1"/>
</dbReference>
<reference evidence="2 3" key="1">
    <citation type="submission" date="2022-06" db="EMBL/GenBank/DDBJ databases">
        <title>Paraconexibacter antarcticus.</title>
        <authorList>
            <person name="Kim C.S."/>
        </authorList>
    </citation>
    <scope>NUCLEOTIDE SEQUENCE [LARGE SCALE GENOMIC DNA]</scope>
    <source>
        <strain evidence="2 3">02-257</strain>
    </source>
</reference>
<evidence type="ECO:0000313" key="2">
    <source>
        <dbReference type="EMBL" id="UTI63786.1"/>
    </source>
</evidence>
<dbReference type="RefSeq" id="WP_254570507.1">
    <property type="nucleotide sequence ID" value="NZ_CP098502.1"/>
</dbReference>
<protein>
    <submittedName>
        <fullName evidence="2">NAD-dependent epimerase/dehydratase family protein</fullName>
    </submittedName>
</protein>
<dbReference type="InterPro" id="IPR001509">
    <property type="entry name" value="Epimerase_deHydtase"/>
</dbReference>
<gene>
    <name evidence="2" type="ORF">NBH00_20880</name>
</gene>
<dbReference type="Proteomes" id="UP001056035">
    <property type="component" value="Chromosome"/>
</dbReference>
<feature type="domain" description="NAD-dependent epimerase/dehydratase" evidence="1">
    <location>
        <begin position="8"/>
        <end position="187"/>
    </location>
</feature>
<organism evidence="2 3">
    <name type="scientific">Paraconexibacter antarcticus</name>
    <dbReference type="NCBI Taxonomy" id="2949664"/>
    <lineage>
        <taxon>Bacteria</taxon>
        <taxon>Bacillati</taxon>
        <taxon>Actinomycetota</taxon>
        <taxon>Thermoleophilia</taxon>
        <taxon>Solirubrobacterales</taxon>
        <taxon>Paraconexibacteraceae</taxon>
        <taxon>Paraconexibacter</taxon>
    </lineage>
</organism>
<name>A0ABY5DP23_9ACTN</name>
<sequence length="338" mass="35572">MTAEALTVAVTGPTGTFGAGLLPLLEEDERVGRVVGIARRPLDPAARRWSKLDYRQGDVRDLDALTRAFAGADVVVHLAFMITGAADRRTTRSINVDGTLNAFRAAADAGVSRFVYASSVAAYGFHADNPVPMDETWPVRPAAHLFYAQEKAELETRLQQESERHPSVDVYLLRPPVVLGPNAAGAKLPPALAALGGRLMRLASHVPGGGLPLPVPALELQVIHEADVGSALMRCITAAGPPGAYNIAADETITAADVAGHLGVRPVRAPTGLMALAGRGIAAVPLPAFLPSVTEWAEVLSHPSVMDTGKARRELGWRPRYSADEALAATFGARAAPD</sequence>
<keyword evidence="3" id="KW-1185">Reference proteome</keyword>
<dbReference type="SUPFAM" id="SSF51735">
    <property type="entry name" value="NAD(P)-binding Rossmann-fold domains"/>
    <property type="match status" value="1"/>
</dbReference>
<evidence type="ECO:0000259" key="1">
    <source>
        <dbReference type="Pfam" id="PF01370"/>
    </source>
</evidence>
<dbReference type="InterPro" id="IPR050177">
    <property type="entry name" value="Lipid_A_modif_metabolic_enz"/>
</dbReference>
<proteinExistence type="predicted"/>
<dbReference type="InterPro" id="IPR036291">
    <property type="entry name" value="NAD(P)-bd_dom_sf"/>
</dbReference>
<accession>A0ABY5DP23</accession>
<dbReference type="EMBL" id="CP098502">
    <property type="protein sequence ID" value="UTI63786.1"/>
    <property type="molecule type" value="Genomic_DNA"/>
</dbReference>
<dbReference type="Pfam" id="PF01370">
    <property type="entry name" value="Epimerase"/>
    <property type="match status" value="1"/>
</dbReference>